<evidence type="ECO:0000313" key="1">
    <source>
        <dbReference type="EMBL" id="OGG04566.1"/>
    </source>
</evidence>
<gene>
    <name evidence="1" type="ORF">A3F83_03025</name>
</gene>
<sequence length="125" mass="13957">MVNPGEVLWSAKFHFIRNLIGPARLTEVTIPDEPGIYAILHKPDPVNRPKIFAVTFIGEKSELSSLSESLLKPGPGNRLFTRAGSPDSAYIVLYLLPESTEEQRRQIKEALIARYEPDFTHNGGI</sequence>
<evidence type="ECO:0000313" key="2">
    <source>
        <dbReference type="Proteomes" id="UP000179129"/>
    </source>
</evidence>
<proteinExistence type="predicted"/>
<organism evidence="1 2">
    <name type="scientific">Candidatus Glassbacteria bacterium RIFCSPLOWO2_12_FULL_58_11</name>
    <dbReference type="NCBI Taxonomy" id="1817867"/>
    <lineage>
        <taxon>Bacteria</taxon>
        <taxon>Candidatus Glassiibacteriota</taxon>
    </lineage>
</organism>
<name>A0A1F5YWQ9_9BACT</name>
<dbReference type="Proteomes" id="UP000179129">
    <property type="component" value="Unassembled WGS sequence"/>
</dbReference>
<comment type="caution">
    <text evidence="1">The sequence shown here is derived from an EMBL/GenBank/DDBJ whole genome shotgun (WGS) entry which is preliminary data.</text>
</comment>
<accession>A0A1F5YWQ9</accession>
<reference evidence="1 2" key="1">
    <citation type="journal article" date="2016" name="Nat. Commun.">
        <title>Thousands of microbial genomes shed light on interconnected biogeochemical processes in an aquifer system.</title>
        <authorList>
            <person name="Anantharaman K."/>
            <person name="Brown C.T."/>
            <person name="Hug L.A."/>
            <person name="Sharon I."/>
            <person name="Castelle C.J."/>
            <person name="Probst A.J."/>
            <person name="Thomas B.C."/>
            <person name="Singh A."/>
            <person name="Wilkins M.J."/>
            <person name="Karaoz U."/>
            <person name="Brodie E.L."/>
            <person name="Williams K.H."/>
            <person name="Hubbard S.S."/>
            <person name="Banfield J.F."/>
        </authorList>
    </citation>
    <scope>NUCLEOTIDE SEQUENCE [LARGE SCALE GENOMIC DNA]</scope>
</reference>
<dbReference type="AlphaFoldDB" id="A0A1F5YWQ9"/>
<dbReference type="EMBL" id="MFIX01000112">
    <property type="protein sequence ID" value="OGG04566.1"/>
    <property type="molecule type" value="Genomic_DNA"/>
</dbReference>
<protein>
    <submittedName>
        <fullName evidence="1">Uncharacterized protein</fullName>
    </submittedName>
</protein>